<protein>
    <submittedName>
        <fullName evidence="3">DUF1501 domain-containing protein</fullName>
    </submittedName>
</protein>
<organism evidence="3 4">
    <name type="scientific">Wandonia haliotis</name>
    <dbReference type="NCBI Taxonomy" id="574963"/>
    <lineage>
        <taxon>Bacteria</taxon>
        <taxon>Pseudomonadati</taxon>
        <taxon>Bacteroidota</taxon>
        <taxon>Flavobacteriia</taxon>
        <taxon>Flavobacteriales</taxon>
        <taxon>Crocinitomicaceae</taxon>
        <taxon>Wandonia</taxon>
    </lineage>
</organism>
<name>A0ABN1MSN6_9FLAO</name>
<feature type="domain" description="Secretion system C-terminal sorting" evidence="2">
    <location>
        <begin position="442"/>
        <end position="511"/>
    </location>
</feature>
<keyword evidence="4" id="KW-1185">Reference proteome</keyword>
<dbReference type="Pfam" id="PF18962">
    <property type="entry name" value="Por_Secre_tail"/>
    <property type="match status" value="1"/>
</dbReference>
<dbReference type="PANTHER" id="PTHR43737:SF1">
    <property type="entry name" value="DUF1501 DOMAIN-CONTAINING PROTEIN"/>
    <property type="match status" value="1"/>
</dbReference>
<proteinExistence type="predicted"/>
<gene>
    <name evidence="3" type="ORF">GCM10009118_26830</name>
</gene>
<dbReference type="InterPro" id="IPR026444">
    <property type="entry name" value="Secre_tail"/>
</dbReference>
<keyword evidence="1" id="KW-0732">Signal</keyword>
<reference evidence="3 4" key="1">
    <citation type="journal article" date="2019" name="Int. J. Syst. Evol. Microbiol.">
        <title>The Global Catalogue of Microorganisms (GCM) 10K type strain sequencing project: providing services to taxonomists for standard genome sequencing and annotation.</title>
        <authorList>
            <consortium name="The Broad Institute Genomics Platform"/>
            <consortium name="The Broad Institute Genome Sequencing Center for Infectious Disease"/>
            <person name="Wu L."/>
            <person name="Ma J."/>
        </authorList>
    </citation>
    <scope>NUCLEOTIDE SEQUENCE [LARGE SCALE GENOMIC DNA]</scope>
    <source>
        <strain evidence="3 4">JCM 16083</strain>
    </source>
</reference>
<dbReference type="InterPro" id="IPR010869">
    <property type="entry name" value="DUF1501"/>
</dbReference>
<accession>A0ABN1MSN6</accession>
<evidence type="ECO:0000259" key="2">
    <source>
        <dbReference type="Pfam" id="PF18962"/>
    </source>
</evidence>
<dbReference type="Proteomes" id="UP001501126">
    <property type="component" value="Unassembled WGS sequence"/>
</dbReference>
<dbReference type="Pfam" id="PF07394">
    <property type="entry name" value="DUF1501"/>
    <property type="match status" value="1"/>
</dbReference>
<dbReference type="NCBIfam" id="TIGR04183">
    <property type="entry name" value="Por_Secre_tail"/>
    <property type="match status" value="1"/>
</dbReference>
<evidence type="ECO:0000256" key="1">
    <source>
        <dbReference type="ARBA" id="ARBA00022729"/>
    </source>
</evidence>
<dbReference type="EMBL" id="BAAAFH010000022">
    <property type="protein sequence ID" value="GAA0876273.1"/>
    <property type="molecule type" value="Genomic_DNA"/>
</dbReference>
<comment type="caution">
    <text evidence="3">The sequence shown here is derived from an EMBL/GenBank/DDBJ whole genome shotgun (WGS) entry which is preliminary data.</text>
</comment>
<evidence type="ECO:0000313" key="4">
    <source>
        <dbReference type="Proteomes" id="UP001501126"/>
    </source>
</evidence>
<sequence length="520" mass="57366">MKRRDFVKTTSLGAIGVPFVFQGVQMNTVLKKLFNYSKNAEDRVLVLIRLNGGNDGLNMVIPLDKYDNLVIQRENILIPQNDIIGLGTGYLGLHPSMGGMASMFDHGKLSILQNVGYEQQNRSHFKSMDIWTSGNIGGSTDTGWLGRYFDSYNPDYPVGYPNEDYPHPFAISMGYEVSTTCQGIVSNYSLAVQDPTNNADLGTNISNPENSYYGNHLAYIEGIINQSNVYGGHISDAVAAGNSLSTLYDETSALAVHLRNIAKMISGGLKTKVYILNMTGFDTHDGQVVQDDVANGVHAQLLKTLSDAVAAFQDDLALLGIEERVLGMTFSEFGRQIASNASFGTDHGDAAPMFVFGSCIDSAVHGDNPDIPDQIINQKGIDVQYDFRDVYASILHDWFQVAESEVQFLFEHQVNLIPIARSCNGPVGIEEDILVRQGTYCYPNPCSEFTTIVFTSQNEQVSLTLLDMNGRVIRNEFSKQLGINEHHVKIEVNDLRAGNYFYLIEKASGSVKGRFQKIGR</sequence>
<dbReference type="RefSeq" id="WP_343788757.1">
    <property type="nucleotide sequence ID" value="NZ_BAAAFH010000022.1"/>
</dbReference>
<evidence type="ECO:0000313" key="3">
    <source>
        <dbReference type="EMBL" id="GAA0876273.1"/>
    </source>
</evidence>
<dbReference type="PANTHER" id="PTHR43737">
    <property type="entry name" value="BLL7424 PROTEIN"/>
    <property type="match status" value="1"/>
</dbReference>